<feature type="region of interest" description="Disordered" evidence="2">
    <location>
        <begin position="170"/>
        <end position="191"/>
    </location>
</feature>
<gene>
    <name evidence="4" type="ORF">GIY09_04540</name>
    <name evidence="3" type="ORF">GIY11_07300</name>
</gene>
<sequence>MAEIGEVSLSLLGYNRSQVMKLVEEKEARIKSLESEISESMNKIQALEEKVSYFEGIEQALKDGVLDARVTGNTIVEEATNEASKIKERTTEQVIQFKEEFAYNSRELVGNGSHLKDSLKEMKQEMLDILANYQDMLKKTDFDEIYPENQIERLLLQVDAYEEDGYFDEVSMSDEPRQASPENNLSESEKRELEKLIQDVIANEKQSEAAFDIEDLDLNNKLVDFKRVKGSN</sequence>
<dbReference type="Proteomes" id="UP000430975">
    <property type="component" value="Unassembled WGS sequence"/>
</dbReference>
<evidence type="ECO:0000313" key="3">
    <source>
        <dbReference type="EMBL" id="MRI81822.1"/>
    </source>
</evidence>
<accession>A0A6I2GH21</accession>
<proteinExistence type="predicted"/>
<dbReference type="EMBL" id="WJQS01000003">
    <property type="protein sequence ID" value="MRI85142.1"/>
    <property type="molecule type" value="Genomic_DNA"/>
</dbReference>
<dbReference type="InterPro" id="IPR007793">
    <property type="entry name" value="DivIVA_fam"/>
</dbReference>
<dbReference type="Pfam" id="PF05103">
    <property type="entry name" value="DivIVA"/>
    <property type="match status" value="1"/>
</dbReference>
<name>A0A6I2GH21_9LACT</name>
<dbReference type="Proteomes" id="UP000469870">
    <property type="component" value="Unassembled WGS sequence"/>
</dbReference>
<evidence type="ECO:0000313" key="5">
    <source>
        <dbReference type="Proteomes" id="UP000430975"/>
    </source>
</evidence>
<evidence type="ECO:0000313" key="6">
    <source>
        <dbReference type="Proteomes" id="UP000469870"/>
    </source>
</evidence>
<feature type="coiled-coil region" evidence="1">
    <location>
        <begin position="16"/>
        <end position="50"/>
    </location>
</feature>
<evidence type="ECO:0000256" key="1">
    <source>
        <dbReference type="SAM" id="Coils"/>
    </source>
</evidence>
<organism evidence="4 5">
    <name type="scientific">Fundicoccus ignavus</name>
    <dbReference type="NCBI Taxonomy" id="2664442"/>
    <lineage>
        <taxon>Bacteria</taxon>
        <taxon>Bacillati</taxon>
        <taxon>Bacillota</taxon>
        <taxon>Bacilli</taxon>
        <taxon>Lactobacillales</taxon>
        <taxon>Aerococcaceae</taxon>
        <taxon>Fundicoccus</taxon>
    </lineage>
</organism>
<keyword evidence="1" id="KW-0175">Coiled coil</keyword>
<evidence type="ECO:0000256" key="2">
    <source>
        <dbReference type="SAM" id="MobiDB-lite"/>
    </source>
</evidence>
<dbReference type="AlphaFoldDB" id="A0A6I2GH21"/>
<reference evidence="5 6" key="1">
    <citation type="submission" date="2019-11" db="EMBL/GenBank/DDBJ databases">
        <title>Characterisation of Fundicoccus ignavus gen. nov. sp. nov., a novel genus of the family Aerococcaceae isolated from bulk tank milk.</title>
        <authorList>
            <person name="Siebert A."/>
            <person name="Huptas C."/>
            <person name="Wenning M."/>
            <person name="Scherer S."/>
            <person name="Doll E.V."/>
        </authorList>
    </citation>
    <scope>NUCLEOTIDE SEQUENCE [LARGE SCALE GENOMIC DNA]</scope>
    <source>
        <strain evidence="3 6">DSM 109653</strain>
        <strain evidence="4 5">WS4759</strain>
    </source>
</reference>
<dbReference type="EMBL" id="WJQR01000006">
    <property type="protein sequence ID" value="MRI81822.1"/>
    <property type="molecule type" value="Genomic_DNA"/>
</dbReference>
<protein>
    <recommendedName>
        <fullName evidence="7">DivIVA domain-containing protein</fullName>
    </recommendedName>
</protein>
<evidence type="ECO:0008006" key="7">
    <source>
        <dbReference type="Google" id="ProtNLM"/>
    </source>
</evidence>
<comment type="caution">
    <text evidence="4">The sequence shown here is derived from an EMBL/GenBank/DDBJ whole genome shotgun (WGS) entry which is preliminary data.</text>
</comment>
<dbReference type="RefSeq" id="WP_153862050.1">
    <property type="nucleotide sequence ID" value="NZ_WJQR01000006.1"/>
</dbReference>
<evidence type="ECO:0000313" key="4">
    <source>
        <dbReference type="EMBL" id="MRI85142.1"/>
    </source>
</evidence>
<keyword evidence="5" id="KW-1185">Reference proteome</keyword>